<evidence type="ECO:0000313" key="3">
    <source>
        <dbReference type="EMBL" id="KAA5260028.1"/>
    </source>
</evidence>
<dbReference type="InterPro" id="IPR025380">
    <property type="entry name" value="DUF4369"/>
</dbReference>
<dbReference type="GeneID" id="92988036"/>
<comment type="caution">
    <text evidence="2">The sequence shown here is derived from an EMBL/GenBank/DDBJ whole genome shotgun (WGS) entry which is preliminary data.</text>
</comment>
<dbReference type="Proteomes" id="UP000421791">
    <property type="component" value="Unassembled WGS sequence"/>
</dbReference>
<feature type="domain" description="DUF4369" evidence="1">
    <location>
        <begin position="21"/>
        <end position="110"/>
    </location>
</feature>
<dbReference type="RefSeq" id="WP_007754496.1">
    <property type="nucleotide sequence ID" value="NZ_CABIXA010000001.1"/>
</dbReference>
<evidence type="ECO:0000313" key="2">
    <source>
        <dbReference type="EMBL" id="KAA5232315.1"/>
    </source>
</evidence>
<dbReference type="EMBL" id="VWAG01000002">
    <property type="protein sequence ID" value="KAA5260028.1"/>
    <property type="molecule type" value="Genomic_DNA"/>
</dbReference>
<dbReference type="AlphaFoldDB" id="A0A7J4YSW5"/>
<dbReference type="PROSITE" id="PS51257">
    <property type="entry name" value="PROKAR_LIPOPROTEIN"/>
    <property type="match status" value="1"/>
</dbReference>
<dbReference type="Proteomes" id="UP000440198">
    <property type="component" value="Unassembled WGS sequence"/>
</dbReference>
<protein>
    <submittedName>
        <fullName evidence="2">DUF4369 domain-containing protein</fullName>
    </submittedName>
</protein>
<organism evidence="2 4">
    <name type="scientific">Bacteroides finegoldii</name>
    <dbReference type="NCBI Taxonomy" id="338188"/>
    <lineage>
        <taxon>Bacteria</taxon>
        <taxon>Pseudomonadati</taxon>
        <taxon>Bacteroidota</taxon>
        <taxon>Bacteroidia</taxon>
        <taxon>Bacteroidales</taxon>
        <taxon>Bacteroidaceae</taxon>
        <taxon>Bacteroides</taxon>
    </lineage>
</organism>
<evidence type="ECO:0000313" key="4">
    <source>
        <dbReference type="Proteomes" id="UP000421791"/>
    </source>
</evidence>
<keyword evidence="5" id="KW-1185">Reference proteome</keyword>
<gene>
    <name evidence="3" type="ORF">F2Z09_01955</name>
    <name evidence="2" type="ORF">F2Z22_02870</name>
</gene>
<evidence type="ECO:0000313" key="5">
    <source>
        <dbReference type="Proteomes" id="UP000440198"/>
    </source>
</evidence>
<reference evidence="4 5" key="1">
    <citation type="journal article" date="2019" name="Nat. Med.">
        <title>A library of human gut bacterial isolates paired with longitudinal multiomics data enables mechanistic microbiome research.</title>
        <authorList>
            <person name="Poyet M."/>
            <person name="Groussin M."/>
            <person name="Gibbons S.M."/>
            <person name="Avila-Pacheco J."/>
            <person name="Jiang X."/>
            <person name="Kearney S.M."/>
            <person name="Perrotta A.R."/>
            <person name="Berdy B."/>
            <person name="Zhao S."/>
            <person name="Lieberman T.D."/>
            <person name="Swanson P.K."/>
            <person name="Smith M."/>
            <person name="Roesemann S."/>
            <person name="Alexander J.E."/>
            <person name="Rich S.A."/>
            <person name="Livny J."/>
            <person name="Vlamakis H."/>
            <person name="Clish C."/>
            <person name="Bullock K."/>
            <person name="Deik A."/>
            <person name="Scott J."/>
            <person name="Pierce K.A."/>
            <person name="Xavier R.J."/>
            <person name="Alm E.J."/>
        </authorList>
    </citation>
    <scope>NUCLEOTIDE SEQUENCE [LARGE SCALE GENOMIC DNA]</scope>
    <source>
        <strain evidence="3 5">BIOML-A2</strain>
        <strain evidence="2 4">BIOML-A6</strain>
    </source>
</reference>
<sequence>MNKLLSLLFLLPFLASCTNKYKIEGTSSVNSLDGKMLYLKSLRDGEWVKLDSAEVAHGLFSMKGKVDSVQMVTLYMDDESIMPIVLENGKIKVNISNSDIKAVGTPLNTALYEFIEKRNRLEESIGELEQKETRMVMDGGDLDEIHSQLAVEGDSLMKEMNQYVKTFISTNYENVLGPNVFIMLCSSLPYPIMTPQIDDIIKDAPYSFKSNKLVREFLSKAKENMKLIEEHKRLEENASVKK</sequence>
<accession>A0A7J4YSW5</accession>
<dbReference type="Pfam" id="PF14289">
    <property type="entry name" value="DUF4369"/>
    <property type="match status" value="1"/>
</dbReference>
<name>A0A7J4YSW5_9BACE</name>
<proteinExistence type="predicted"/>
<dbReference type="EMBL" id="VWAK01000003">
    <property type="protein sequence ID" value="KAA5232315.1"/>
    <property type="molecule type" value="Genomic_DNA"/>
</dbReference>
<evidence type="ECO:0000259" key="1">
    <source>
        <dbReference type="Pfam" id="PF14289"/>
    </source>
</evidence>